<name>A0A0N5CVF2_THECL</name>
<dbReference type="Proteomes" id="UP000276776">
    <property type="component" value="Unassembled WGS sequence"/>
</dbReference>
<dbReference type="WBParaSite" id="TCLT_0000428301-mRNA-1">
    <property type="protein sequence ID" value="TCLT_0000428301-mRNA-1"/>
    <property type="gene ID" value="TCLT_0000428301"/>
</dbReference>
<sequence length="38" mass="4374">MKKVVGADLISVEHCICNAWTIRDIVAHYKVVFLFPEK</sequence>
<dbReference type="EMBL" id="UYYF01004282">
    <property type="protein sequence ID" value="VDN01360.1"/>
    <property type="molecule type" value="Genomic_DNA"/>
</dbReference>
<reference evidence="3" key="1">
    <citation type="submission" date="2017-02" db="UniProtKB">
        <authorList>
            <consortium name="WormBaseParasite"/>
        </authorList>
    </citation>
    <scope>IDENTIFICATION</scope>
</reference>
<gene>
    <name evidence="1" type="ORF">TCLT_LOCUS4272</name>
</gene>
<dbReference type="STRING" id="103827.A0A0N5CVF2"/>
<organism evidence="3">
    <name type="scientific">Thelazia callipaeda</name>
    <name type="common">Oriental eyeworm</name>
    <name type="synonym">Parasitic nematode</name>
    <dbReference type="NCBI Taxonomy" id="103827"/>
    <lineage>
        <taxon>Eukaryota</taxon>
        <taxon>Metazoa</taxon>
        <taxon>Ecdysozoa</taxon>
        <taxon>Nematoda</taxon>
        <taxon>Chromadorea</taxon>
        <taxon>Rhabditida</taxon>
        <taxon>Spirurina</taxon>
        <taxon>Spiruromorpha</taxon>
        <taxon>Thelazioidea</taxon>
        <taxon>Thelaziidae</taxon>
        <taxon>Thelazia</taxon>
    </lineage>
</organism>
<dbReference type="OrthoDB" id="5877978at2759"/>
<accession>A0A0N5CVF2</accession>
<keyword evidence="2" id="KW-1185">Reference proteome</keyword>
<evidence type="ECO:0000313" key="2">
    <source>
        <dbReference type="Proteomes" id="UP000276776"/>
    </source>
</evidence>
<dbReference type="AlphaFoldDB" id="A0A0N5CVF2"/>
<evidence type="ECO:0000313" key="3">
    <source>
        <dbReference type="WBParaSite" id="TCLT_0000428301-mRNA-1"/>
    </source>
</evidence>
<evidence type="ECO:0000313" key="1">
    <source>
        <dbReference type="EMBL" id="VDN01360.1"/>
    </source>
</evidence>
<protein>
    <submittedName>
        <fullName evidence="3">Isochorismatase domain-containing protein</fullName>
    </submittedName>
</protein>
<proteinExistence type="predicted"/>
<reference evidence="1 2" key="2">
    <citation type="submission" date="2018-11" db="EMBL/GenBank/DDBJ databases">
        <authorList>
            <consortium name="Pathogen Informatics"/>
        </authorList>
    </citation>
    <scope>NUCLEOTIDE SEQUENCE [LARGE SCALE GENOMIC DNA]</scope>
</reference>